<keyword evidence="3" id="KW-0408">Iron</keyword>
<dbReference type="RefSeq" id="WP_330973496.1">
    <property type="nucleotide sequence ID" value="NZ_JAZGLY010000001.1"/>
</dbReference>
<keyword evidence="2" id="KW-0479">Metal-binding</keyword>
<feature type="domain" description="JmjC" evidence="4">
    <location>
        <begin position="109"/>
        <end position="244"/>
    </location>
</feature>
<dbReference type="Gene3D" id="2.60.120.650">
    <property type="entry name" value="Cupin"/>
    <property type="match status" value="1"/>
</dbReference>
<evidence type="ECO:0000313" key="5">
    <source>
        <dbReference type="EMBL" id="MEE6186093.1"/>
    </source>
</evidence>
<evidence type="ECO:0000259" key="4">
    <source>
        <dbReference type="PROSITE" id="PS51184"/>
    </source>
</evidence>
<dbReference type="SUPFAM" id="SSF51197">
    <property type="entry name" value="Clavaminate synthase-like"/>
    <property type="match status" value="1"/>
</dbReference>
<dbReference type="Pfam" id="PF08007">
    <property type="entry name" value="JmjC_2"/>
    <property type="match status" value="1"/>
</dbReference>
<proteinExistence type="predicted"/>
<organism evidence="5 6">
    <name type="scientific">Niabella digestorum</name>
    <dbReference type="NCBI Taxonomy" id="3117701"/>
    <lineage>
        <taxon>Bacteria</taxon>
        <taxon>Pseudomonadati</taxon>
        <taxon>Bacteroidota</taxon>
        <taxon>Chitinophagia</taxon>
        <taxon>Chitinophagales</taxon>
        <taxon>Chitinophagaceae</taxon>
        <taxon>Niabella</taxon>
    </lineage>
</organism>
<dbReference type="InterPro" id="IPR003347">
    <property type="entry name" value="JmjC_dom"/>
</dbReference>
<keyword evidence="6" id="KW-1185">Reference proteome</keyword>
<sequence length="395" mass="45907">MTRFFESIIAPYTIDDFFTRYHEKDILYINRNDASYYNPILTSQEISDYLDRQDIFYPSVRMVKDGKEVPNGEYTLKSTPIGHHRKDGIINTDKAFALFNNGATFVIQAGQRYFNNLSHCCLQLSQKFNSPVQANLYITPSRSQGFHPHWDTHDVFVLQIAGTKTWHLYGFEKELPTKNQSFVSKDYNKEPLQTLQIKPGDFLYVPRGYVHDAVADDGVSAHITIGILSFTWVRFFNEVFPQLEAFKEFREAVPFWKDNLDELIQEKVKLLTQKLSELNFKDGIERLNKSYRTAQPQPVRNYFESVCNVQSIQPQTSFRLNEGVLFSSVENDNGFELRFWGKAIQLSNAVRPVIDFIFERKQFTLDELPGELNEEVKKNLLTQLVKEGVVYIEAL</sequence>
<comment type="caution">
    <text evidence="5">The sequence shown here is derived from an EMBL/GenBank/DDBJ whole genome shotgun (WGS) entry which is preliminary data.</text>
</comment>
<evidence type="ECO:0000256" key="2">
    <source>
        <dbReference type="ARBA" id="ARBA00022723"/>
    </source>
</evidence>
<accession>A0ABU7RDL8</accession>
<dbReference type="Proteomes" id="UP001357452">
    <property type="component" value="Unassembled WGS sequence"/>
</dbReference>
<dbReference type="PROSITE" id="PS51184">
    <property type="entry name" value="JMJC"/>
    <property type="match status" value="1"/>
</dbReference>
<evidence type="ECO:0000256" key="1">
    <source>
        <dbReference type="ARBA" id="ARBA00001954"/>
    </source>
</evidence>
<comment type="cofactor">
    <cofactor evidence="1">
        <name>Fe(2+)</name>
        <dbReference type="ChEBI" id="CHEBI:29033"/>
    </cofactor>
</comment>
<gene>
    <name evidence="5" type="ORF">V2H41_02280</name>
</gene>
<name>A0ABU7RDL8_9BACT</name>
<evidence type="ECO:0000256" key="3">
    <source>
        <dbReference type="ARBA" id="ARBA00023004"/>
    </source>
</evidence>
<protein>
    <submittedName>
        <fullName evidence="5">Cupin domain-containing protein</fullName>
    </submittedName>
</protein>
<reference evidence="5 6" key="1">
    <citation type="submission" date="2024-01" db="EMBL/GenBank/DDBJ databases">
        <title>Niabella digestum sp. nov., isolated from waste digestion system.</title>
        <authorList>
            <person name="Zhang L."/>
        </authorList>
    </citation>
    <scope>NUCLEOTIDE SEQUENCE [LARGE SCALE GENOMIC DNA]</scope>
    <source>
        <strain evidence="5 6">A18</strain>
    </source>
</reference>
<dbReference type="EMBL" id="JAZGLY010000001">
    <property type="protein sequence ID" value="MEE6186093.1"/>
    <property type="molecule type" value="Genomic_DNA"/>
</dbReference>
<dbReference type="PANTHER" id="PTHR13096">
    <property type="entry name" value="MINA53 MYC INDUCED NUCLEAR ANTIGEN"/>
    <property type="match status" value="1"/>
</dbReference>
<evidence type="ECO:0000313" key="6">
    <source>
        <dbReference type="Proteomes" id="UP001357452"/>
    </source>
</evidence>
<dbReference type="InterPro" id="IPR039994">
    <property type="entry name" value="NO66-like"/>
</dbReference>
<dbReference type="PANTHER" id="PTHR13096:SF8">
    <property type="entry name" value="RIBOSOMAL OXYGENASE 1"/>
    <property type="match status" value="1"/>
</dbReference>